<dbReference type="InterPro" id="IPR001977">
    <property type="entry name" value="Depp_CoAkinase"/>
</dbReference>
<gene>
    <name evidence="5 7" type="primary">coaE</name>
    <name evidence="7" type="ORF">Y10_20930</name>
</gene>
<protein>
    <recommendedName>
        <fullName evidence="5 6">Dephospho-CoA kinase</fullName>
        <ecNumber evidence="5 6">2.7.1.24</ecNumber>
    </recommendedName>
    <alternativeName>
        <fullName evidence="5">Dephosphocoenzyme A kinase</fullName>
    </alternativeName>
</protein>
<dbReference type="PANTHER" id="PTHR10695:SF46">
    <property type="entry name" value="BIFUNCTIONAL COENZYME A SYNTHASE-RELATED"/>
    <property type="match status" value="1"/>
</dbReference>
<dbReference type="Pfam" id="PF01121">
    <property type="entry name" value="CoaE"/>
    <property type="match status" value="1"/>
</dbReference>
<organism evidence="7 8">
    <name type="scientific">Neptunitalea lumnitzerae</name>
    <dbReference type="NCBI Taxonomy" id="2965509"/>
    <lineage>
        <taxon>Bacteria</taxon>
        <taxon>Pseudomonadati</taxon>
        <taxon>Bacteroidota</taxon>
        <taxon>Flavobacteriia</taxon>
        <taxon>Flavobacteriales</taxon>
        <taxon>Flavobacteriaceae</taxon>
        <taxon>Neptunitalea</taxon>
    </lineage>
</organism>
<evidence type="ECO:0000256" key="5">
    <source>
        <dbReference type="HAMAP-Rule" id="MF_00376"/>
    </source>
</evidence>
<dbReference type="EC" id="2.7.1.24" evidence="5 6"/>
<keyword evidence="3 5" id="KW-0067">ATP-binding</keyword>
<keyword evidence="5" id="KW-0963">Cytoplasm</keyword>
<evidence type="ECO:0000256" key="1">
    <source>
        <dbReference type="ARBA" id="ARBA00009018"/>
    </source>
</evidence>
<keyword evidence="5" id="KW-0808">Transferase</keyword>
<feature type="binding site" evidence="5">
    <location>
        <begin position="10"/>
        <end position="15"/>
    </location>
    <ligand>
        <name>ATP</name>
        <dbReference type="ChEBI" id="CHEBI:30616"/>
    </ligand>
</feature>
<evidence type="ECO:0000256" key="6">
    <source>
        <dbReference type="NCBIfam" id="TIGR00152"/>
    </source>
</evidence>
<comment type="subcellular location">
    <subcellularLocation>
        <location evidence="5">Cytoplasm</location>
    </subcellularLocation>
</comment>
<evidence type="ECO:0000313" key="7">
    <source>
        <dbReference type="EMBL" id="GLB49725.1"/>
    </source>
</evidence>
<comment type="similarity">
    <text evidence="1 5">Belongs to the CoaE family.</text>
</comment>
<dbReference type="Gene3D" id="3.40.50.300">
    <property type="entry name" value="P-loop containing nucleotide triphosphate hydrolases"/>
    <property type="match status" value="1"/>
</dbReference>
<keyword evidence="2 5" id="KW-0547">Nucleotide-binding</keyword>
<dbReference type="PANTHER" id="PTHR10695">
    <property type="entry name" value="DEPHOSPHO-COA KINASE-RELATED"/>
    <property type="match status" value="1"/>
</dbReference>
<dbReference type="InterPro" id="IPR027417">
    <property type="entry name" value="P-loop_NTPase"/>
</dbReference>
<comment type="pathway">
    <text evidence="5">Cofactor biosynthesis; coenzyme A biosynthesis; CoA from (R)-pantothenate: step 5/5.</text>
</comment>
<sequence length="196" mass="22311">MIVGITGGIGSGKTTVAKMFKDLGVPVYISDIEAKKLMDTSASIKHKLADLFGAEAVNNNIINRAFIAKKVFNNKELLNQLNAIVHPEVKKHFEQWYNQQTTPFVIKESAILFETGEYKKTDVIITVTAPLEVKINRVIERDNTTKEAVLERMKNQWTDEQKIPLSHYIIENTNLTSTLQQVKELHQLLYKKKNTL</sequence>
<dbReference type="EMBL" id="BRVO01000002">
    <property type="protein sequence ID" value="GLB49725.1"/>
    <property type="molecule type" value="Genomic_DNA"/>
</dbReference>
<dbReference type="RefSeq" id="WP_281765351.1">
    <property type="nucleotide sequence ID" value="NZ_BRVO01000002.1"/>
</dbReference>
<comment type="catalytic activity">
    <reaction evidence="5">
        <text>3'-dephospho-CoA + ATP = ADP + CoA + H(+)</text>
        <dbReference type="Rhea" id="RHEA:18245"/>
        <dbReference type="ChEBI" id="CHEBI:15378"/>
        <dbReference type="ChEBI" id="CHEBI:30616"/>
        <dbReference type="ChEBI" id="CHEBI:57287"/>
        <dbReference type="ChEBI" id="CHEBI:57328"/>
        <dbReference type="ChEBI" id="CHEBI:456216"/>
        <dbReference type="EC" id="2.7.1.24"/>
    </reaction>
</comment>
<name>A0ABQ5MJY9_9FLAO</name>
<keyword evidence="8" id="KW-1185">Reference proteome</keyword>
<comment type="function">
    <text evidence="5">Catalyzes the phosphorylation of the 3'-hydroxyl group of dephosphocoenzyme A to form coenzyme A.</text>
</comment>
<dbReference type="NCBIfam" id="TIGR00152">
    <property type="entry name" value="dephospho-CoA kinase"/>
    <property type="match status" value="1"/>
</dbReference>
<dbReference type="SUPFAM" id="SSF52540">
    <property type="entry name" value="P-loop containing nucleoside triphosphate hydrolases"/>
    <property type="match status" value="1"/>
</dbReference>
<comment type="caution">
    <text evidence="7">The sequence shown here is derived from an EMBL/GenBank/DDBJ whole genome shotgun (WGS) entry which is preliminary data.</text>
</comment>
<dbReference type="Proteomes" id="UP001143543">
    <property type="component" value="Unassembled WGS sequence"/>
</dbReference>
<reference evidence="7" key="1">
    <citation type="submission" date="2022-07" db="EMBL/GenBank/DDBJ databases">
        <title>Taxonomy of Novel Oxalotrophic and Methylotrophic Bacteria.</title>
        <authorList>
            <person name="Sahin N."/>
            <person name="Tani A."/>
        </authorList>
    </citation>
    <scope>NUCLEOTIDE SEQUENCE</scope>
    <source>
        <strain evidence="7">Y10</strain>
    </source>
</reference>
<keyword evidence="4 5" id="KW-0173">Coenzyme A biosynthesis</keyword>
<evidence type="ECO:0000313" key="8">
    <source>
        <dbReference type="Proteomes" id="UP001143543"/>
    </source>
</evidence>
<keyword evidence="5 7" id="KW-0418">Kinase</keyword>
<dbReference type="CDD" id="cd02022">
    <property type="entry name" value="DPCK"/>
    <property type="match status" value="1"/>
</dbReference>
<dbReference type="GO" id="GO:0016301">
    <property type="term" value="F:kinase activity"/>
    <property type="evidence" value="ECO:0007669"/>
    <property type="project" value="UniProtKB-KW"/>
</dbReference>
<evidence type="ECO:0000256" key="3">
    <source>
        <dbReference type="ARBA" id="ARBA00022840"/>
    </source>
</evidence>
<evidence type="ECO:0000256" key="4">
    <source>
        <dbReference type="ARBA" id="ARBA00022993"/>
    </source>
</evidence>
<accession>A0ABQ5MJY9</accession>
<dbReference type="HAMAP" id="MF_00376">
    <property type="entry name" value="Dephospho_CoA_kinase"/>
    <property type="match status" value="1"/>
</dbReference>
<proteinExistence type="inferred from homology"/>
<dbReference type="PROSITE" id="PS51219">
    <property type="entry name" value="DPCK"/>
    <property type="match status" value="1"/>
</dbReference>
<evidence type="ECO:0000256" key="2">
    <source>
        <dbReference type="ARBA" id="ARBA00022741"/>
    </source>
</evidence>